<evidence type="ECO:0000256" key="6">
    <source>
        <dbReference type="ARBA" id="ARBA00022927"/>
    </source>
</evidence>
<protein>
    <recommendedName>
        <fullName evidence="10">Mitochondrial import inner membrane translocase subunit</fullName>
    </recommendedName>
</protein>
<sequence length="110" mass="11984">MFGGMLGAGNKDSQQPAAPAQPGGFGMGGQPSYQNPQAQMAAVEQEMDVISDFFERLKDSCNAKCIINKYPDGELTKGESVCLDRCVSKYFQVNKEATDVLTKLSQLQQR</sequence>
<evidence type="ECO:0000259" key="12">
    <source>
        <dbReference type="Pfam" id="PF02953"/>
    </source>
</evidence>
<accession>A0A2T9ZAH6</accession>
<dbReference type="OrthoDB" id="274922at2759"/>
<keyword evidence="9 10" id="KW-1015">Disulfide bond</keyword>
<dbReference type="GO" id="GO:0015031">
    <property type="term" value="P:protein transport"/>
    <property type="evidence" value="ECO:0007669"/>
    <property type="project" value="UniProtKB-KW"/>
</dbReference>
<evidence type="ECO:0000256" key="11">
    <source>
        <dbReference type="SAM" id="MobiDB-lite"/>
    </source>
</evidence>
<dbReference type="GO" id="GO:0046872">
    <property type="term" value="F:metal ion binding"/>
    <property type="evidence" value="ECO:0007669"/>
    <property type="project" value="UniProtKB-KW"/>
</dbReference>
<dbReference type="InterPro" id="IPR004217">
    <property type="entry name" value="Tim10-like"/>
</dbReference>
<comment type="similarity">
    <text evidence="1 10">Belongs to the small Tim family.</text>
</comment>
<proteinExistence type="inferred from homology"/>
<evidence type="ECO:0000256" key="8">
    <source>
        <dbReference type="ARBA" id="ARBA00023128"/>
    </source>
</evidence>
<dbReference type="Proteomes" id="UP000245609">
    <property type="component" value="Unassembled WGS sequence"/>
</dbReference>
<dbReference type="GO" id="GO:0005743">
    <property type="term" value="C:mitochondrial inner membrane"/>
    <property type="evidence" value="ECO:0007669"/>
    <property type="project" value="UniProtKB-SubCell"/>
</dbReference>
<keyword evidence="7 10" id="KW-0811">Translocation</keyword>
<dbReference type="PANTHER" id="PTHR11038">
    <property type="entry name" value="MITOCHONDRIAL IMPORT INNER MEMBRANE TRANSLOCASE SUBUNIT TIM10"/>
    <property type="match status" value="1"/>
</dbReference>
<name>A0A2T9ZAH6_9FUNG</name>
<comment type="subunit">
    <text evidence="10">Heterohexamer.</text>
</comment>
<dbReference type="EMBL" id="MBFS01001004">
    <property type="protein sequence ID" value="PVV01537.1"/>
    <property type="molecule type" value="Genomic_DNA"/>
</dbReference>
<comment type="domain">
    <text evidence="10">The twin CX3C motif contains 4 conserved Cys residues that form 2 disulfide bonds in the mitochondrial intermembrane space.</text>
</comment>
<reference evidence="13 14" key="1">
    <citation type="journal article" date="2018" name="MBio">
        <title>Comparative Genomics Reveals the Core Gene Toolbox for the Fungus-Insect Symbiosis.</title>
        <authorList>
            <person name="Wang Y."/>
            <person name="Stata M."/>
            <person name="Wang W."/>
            <person name="Stajich J.E."/>
            <person name="White M.M."/>
            <person name="Moncalvo J.M."/>
        </authorList>
    </citation>
    <scope>NUCLEOTIDE SEQUENCE [LARGE SCALE GENOMIC DNA]</scope>
    <source>
        <strain evidence="13 14">SC-DP-2</strain>
    </source>
</reference>
<dbReference type="STRING" id="133381.A0A2T9ZAH6"/>
<dbReference type="Gene3D" id="1.10.287.810">
    <property type="entry name" value="Mitochondrial import inner membrane translocase subunit tim13 like domains"/>
    <property type="match status" value="1"/>
</dbReference>
<keyword evidence="4 10" id="KW-0999">Mitochondrion inner membrane</keyword>
<keyword evidence="14" id="KW-1185">Reference proteome</keyword>
<feature type="domain" description="Tim10-like" evidence="12">
    <location>
        <begin position="39"/>
        <end position="96"/>
    </location>
</feature>
<evidence type="ECO:0000256" key="4">
    <source>
        <dbReference type="ARBA" id="ARBA00022792"/>
    </source>
</evidence>
<keyword evidence="8 10" id="KW-0496">Mitochondrion</keyword>
<keyword evidence="2 10" id="KW-0813">Transport</keyword>
<dbReference type="SUPFAM" id="SSF144122">
    <property type="entry name" value="Tim10-like"/>
    <property type="match status" value="1"/>
</dbReference>
<evidence type="ECO:0000256" key="3">
    <source>
        <dbReference type="ARBA" id="ARBA00022723"/>
    </source>
</evidence>
<keyword evidence="6 10" id="KW-0653">Protein transport</keyword>
<dbReference type="AlphaFoldDB" id="A0A2T9ZAH6"/>
<organism evidence="13 14">
    <name type="scientific">Smittium megazygosporum</name>
    <dbReference type="NCBI Taxonomy" id="133381"/>
    <lineage>
        <taxon>Eukaryota</taxon>
        <taxon>Fungi</taxon>
        <taxon>Fungi incertae sedis</taxon>
        <taxon>Zoopagomycota</taxon>
        <taxon>Kickxellomycotina</taxon>
        <taxon>Harpellomycetes</taxon>
        <taxon>Harpellales</taxon>
        <taxon>Legeriomycetaceae</taxon>
        <taxon>Smittium</taxon>
    </lineage>
</organism>
<evidence type="ECO:0000256" key="7">
    <source>
        <dbReference type="ARBA" id="ARBA00023010"/>
    </source>
</evidence>
<evidence type="ECO:0000256" key="2">
    <source>
        <dbReference type="ARBA" id="ARBA00022448"/>
    </source>
</evidence>
<keyword evidence="10" id="KW-0143">Chaperone</keyword>
<feature type="region of interest" description="Disordered" evidence="11">
    <location>
        <begin position="1"/>
        <end position="40"/>
    </location>
</feature>
<comment type="subcellular location">
    <subcellularLocation>
        <location evidence="10">Mitochondrion inner membrane</location>
        <topology evidence="10">Peripheral membrane protein</topology>
        <orientation evidence="10">Intermembrane side</orientation>
    </subcellularLocation>
</comment>
<keyword evidence="5" id="KW-0862">Zinc</keyword>
<evidence type="ECO:0000256" key="1">
    <source>
        <dbReference type="ARBA" id="ARBA00006720"/>
    </source>
</evidence>
<keyword evidence="3" id="KW-0479">Metal-binding</keyword>
<evidence type="ECO:0000313" key="14">
    <source>
        <dbReference type="Proteomes" id="UP000245609"/>
    </source>
</evidence>
<evidence type="ECO:0000256" key="10">
    <source>
        <dbReference type="RuleBase" id="RU367043"/>
    </source>
</evidence>
<dbReference type="PANTHER" id="PTHR11038:SF16">
    <property type="entry name" value="MITOCHONDRIAL IMPORT INNER MEMBRANE TRANSLOCASE SUBUNIT TIM10"/>
    <property type="match status" value="1"/>
</dbReference>
<dbReference type="Pfam" id="PF02953">
    <property type="entry name" value="zf-Tim10_DDP"/>
    <property type="match status" value="1"/>
</dbReference>
<dbReference type="InterPro" id="IPR035427">
    <property type="entry name" value="Tim10-like_dom_sf"/>
</dbReference>
<keyword evidence="4 10" id="KW-0472">Membrane</keyword>
<gene>
    <name evidence="13" type="ORF">BB560_004038</name>
</gene>
<evidence type="ECO:0000256" key="9">
    <source>
        <dbReference type="ARBA" id="ARBA00023157"/>
    </source>
</evidence>
<evidence type="ECO:0000256" key="5">
    <source>
        <dbReference type="ARBA" id="ARBA00022833"/>
    </source>
</evidence>
<dbReference type="GO" id="GO:0045039">
    <property type="term" value="P:protein insertion into mitochondrial inner membrane"/>
    <property type="evidence" value="ECO:0007669"/>
    <property type="project" value="TreeGrafter"/>
</dbReference>
<evidence type="ECO:0000313" key="13">
    <source>
        <dbReference type="EMBL" id="PVV01537.1"/>
    </source>
</evidence>
<comment type="caution">
    <text evidence="13">The sequence shown here is derived from an EMBL/GenBank/DDBJ whole genome shotgun (WGS) entry which is preliminary data.</text>
</comment>
<comment type="function">
    <text evidence="10">Mitochondrial intermembrane chaperone that participates in the import and insertion of some multi-pass transmembrane proteins into the mitochondrial inner membrane. Also required for the transfer of beta-barrel precursors from the TOM complex to the sorting and assembly machinery (SAM complex) of the outer membrane. Acts as a chaperone-like protein that protects the hydrophobic precursors from aggregation and guide them through the mitochondrial intermembrane space.</text>
</comment>